<dbReference type="Proteomes" id="UP000477285">
    <property type="component" value="Unassembled WGS sequence"/>
</dbReference>
<dbReference type="AlphaFoldDB" id="A0A6L8SYH5"/>
<accession>A0A6L8SYH5</accession>
<proteinExistence type="predicted"/>
<feature type="region of interest" description="Disordered" evidence="1">
    <location>
        <begin position="368"/>
        <end position="405"/>
    </location>
</feature>
<reference evidence="2 3" key="1">
    <citation type="journal article" date="2019" name="Nat. Med.">
        <title>A library of human gut bacterial isolates paired with longitudinal multiomics data enables mechanistic microbiome research.</title>
        <authorList>
            <person name="Poyet M."/>
            <person name="Groussin M."/>
            <person name="Gibbons S.M."/>
            <person name="Avila-Pacheco J."/>
            <person name="Jiang X."/>
            <person name="Kearney S.M."/>
            <person name="Perrotta A.R."/>
            <person name="Berdy B."/>
            <person name="Zhao S."/>
            <person name="Lieberman T.D."/>
            <person name="Swanson P.K."/>
            <person name="Smith M."/>
            <person name="Roesemann S."/>
            <person name="Alexander J.E."/>
            <person name="Rich S.A."/>
            <person name="Livny J."/>
            <person name="Vlamakis H."/>
            <person name="Clish C."/>
            <person name="Bullock K."/>
            <person name="Deik A."/>
            <person name="Scott J."/>
            <person name="Pierce K.A."/>
            <person name="Xavier R.J."/>
            <person name="Alm E.J."/>
        </authorList>
    </citation>
    <scope>NUCLEOTIDE SEQUENCE [LARGE SCALE GENOMIC DNA]</scope>
    <source>
        <strain evidence="2 3">BIOML-A1</strain>
    </source>
</reference>
<evidence type="ECO:0000313" key="3">
    <source>
        <dbReference type="Proteomes" id="UP000477285"/>
    </source>
</evidence>
<protein>
    <submittedName>
        <fullName evidence="2">Uncharacterized protein</fullName>
    </submittedName>
</protein>
<dbReference type="EMBL" id="WWVQ01000005">
    <property type="protein sequence ID" value="MZL32274.1"/>
    <property type="molecule type" value="Genomic_DNA"/>
</dbReference>
<gene>
    <name evidence="2" type="ORF">GT728_03440</name>
</gene>
<organism evidence="2 3">
    <name type="scientific">Blautia wexlerae</name>
    <dbReference type="NCBI Taxonomy" id="418240"/>
    <lineage>
        <taxon>Bacteria</taxon>
        <taxon>Bacillati</taxon>
        <taxon>Bacillota</taxon>
        <taxon>Clostridia</taxon>
        <taxon>Lachnospirales</taxon>
        <taxon>Lachnospiraceae</taxon>
        <taxon>Blautia</taxon>
    </lineage>
</organism>
<evidence type="ECO:0000256" key="1">
    <source>
        <dbReference type="SAM" id="MobiDB-lite"/>
    </source>
</evidence>
<comment type="caution">
    <text evidence="2">The sequence shown here is derived from an EMBL/GenBank/DDBJ whole genome shotgun (WGS) entry which is preliminary data.</text>
</comment>
<sequence>MAKQKEKKPLDKKGWVQTFELIGKACIKDYTFKIDEHSKKSDWIYNSINLNVDCGDKYGKVGCELMGGYGAGRNNVIYVHGKDENGGDDFDNRYQIDFDDRFDEDILKDIGELCFIKIGIEKDTKGEVVINKFLHAYDAIKYLSEALQDGMEIKVRGQLKYTVYDKHIQVRKEINSIYLPREKELNTYEAAFTQSMLLDKYSIGKADKDKCAFPITAYILEKFKEYNGNDLTEGGAVKGGKFVPLRKTFEYVYDPEDEKSIERAGKLFKVKKNVTLITCQGVFVEGGAVIQTTEDDLPDDIKELVEMGAYSLEEALALCTENASKERRMLLTRPVIKLVGEDGSKIPQIQKFDSMYSEDDLVLDYLIEPDDDEEVDEVEDDSETDTTEQDEEIDYDSMLDSLLDD</sequence>
<dbReference type="RefSeq" id="WP_161233391.1">
    <property type="nucleotide sequence ID" value="NZ_WWVI01000022.1"/>
</dbReference>
<evidence type="ECO:0000313" key="2">
    <source>
        <dbReference type="EMBL" id="MZL32274.1"/>
    </source>
</evidence>
<name>A0A6L8SYH5_9FIRM</name>